<evidence type="ECO:0000313" key="1">
    <source>
        <dbReference type="EMBL" id="ERL88652.1"/>
    </source>
</evidence>
<reference evidence="1 2" key="1">
    <citation type="journal article" date="2013" name="Genome Biol.">
        <title>Draft genome of the mountain pine beetle, Dendroctonus ponderosae Hopkins, a major forest pest.</title>
        <authorList>
            <person name="Keeling C.I."/>
            <person name="Yuen M.M."/>
            <person name="Liao N.Y."/>
            <person name="Docking T.R."/>
            <person name="Chan S.K."/>
            <person name="Taylor G.A."/>
            <person name="Palmquist D.L."/>
            <person name="Jackman S.D."/>
            <person name="Nguyen A."/>
            <person name="Li M."/>
            <person name="Henderson H."/>
            <person name="Janes J.K."/>
            <person name="Zhao Y."/>
            <person name="Pandoh P."/>
            <person name="Moore R."/>
            <person name="Sperling F.A."/>
            <person name="Huber D.P."/>
            <person name="Birol I."/>
            <person name="Jones S.J."/>
            <person name="Bohlmann J."/>
        </authorList>
    </citation>
    <scope>NUCLEOTIDE SEQUENCE</scope>
</reference>
<sequence length="45" mass="5367">MLLWHFPITNRIFANSLLVYILCKELQNKPQFDKCLLLLTKIGYL</sequence>
<dbReference type="AlphaFoldDB" id="U4U6E5"/>
<accession>U4U6E5</accession>
<organism evidence="1 2">
    <name type="scientific">Dendroctonus ponderosae</name>
    <name type="common">Mountain pine beetle</name>
    <dbReference type="NCBI Taxonomy" id="77166"/>
    <lineage>
        <taxon>Eukaryota</taxon>
        <taxon>Metazoa</taxon>
        <taxon>Ecdysozoa</taxon>
        <taxon>Arthropoda</taxon>
        <taxon>Hexapoda</taxon>
        <taxon>Insecta</taxon>
        <taxon>Pterygota</taxon>
        <taxon>Neoptera</taxon>
        <taxon>Endopterygota</taxon>
        <taxon>Coleoptera</taxon>
        <taxon>Polyphaga</taxon>
        <taxon>Cucujiformia</taxon>
        <taxon>Curculionidae</taxon>
        <taxon>Scolytinae</taxon>
        <taxon>Dendroctonus</taxon>
    </lineage>
</organism>
<proteinExistence type="predicted"/>
<evidence type="ECO:0000313" key="2">
    <source>
        <dbReference type="Proteomes" id="UP000030742"/>
    </source>
</evidence>
<dbReference type="Proteomes" id="UP000030742">
    <property type="component" value="Unassembled WGS sequence"/>
</dbReference>
<dbReference type="EMBL" id="KB632087">
    <property type="protein sequence ID" value="ERL88652.1"/>
    <property type="molecule type" value="Genomic_DNA"/>
</dbReference>
<name>U4U6E5_DENPD</name>
<protein>
    <submittedName>
        <fullName evidence="1">Uncharacterized protein</fullName>
    </submittedName>
</protein>
<gene>
    <name evidence="1" type="ORF">D910_06036</name>
</gene>